<keyword evidence="2" id="KW-1185">Reference proteome</keyword>
<dbReference type="Proteomes" id="UP000017127">
    <property type="component" value="Unassembled WGS sequence"/>
</dbReference>
<name>U7QG06_9CYAN</name>
<dbReference type="EMBL" id="AUZM01000029">
    <property type="protein sequence ID" value="ERT06843.1"/>
    <property type="molecule type" value="Genomic_DNA"/>
</dbReference>
<dbReference type="AlphaFoldDB" id="U7QG06"/>
<proteinExistence type="predicted"/>
<dbReference type="PATRIC" id="fig|1348334.3.peg.3069"/>
<dbReference type="RefSeq" id="WP_023066880.1">
    <property type="nucleotide sequence ID" value="NZ_AUZM01000029.1"/>
</dbReference>
<comment type="caution">
    <text evidence="1">The sequence shown here is derived from an EMBL/GenBank/DDBJ whole genome shotgun (WGS) entry which is preliminary data.</text>
</comment>
<dbReference type="OrthoDB" id="531045at2"/>
<organism evidence="1 2">
    <name type="scientific">Lyngbya aestuarii BL J</name>
    <dbReference type="NCBI Taxonomy" id="1348334"/>
    <lineage>
        <taxon>Bacteria</taxon>
        <taxon>Bacillati</taxon>
        <taxon>Cyanobacteriota</taxon>
        <taxon>Cyanophyceae</taxon>
        <taxon>Oscillatoriophycideae</taxon>
        <taxon>Oscillatoriales</taxon>
        <taxon>Microcoleaceae</taxon>
        <taxon>Lyngbya</taxon>
    </lineage>
</organism>
<protein>
    <submittedName>
        <fullName evidence="1">Uncharacterized protein</fullName>
    </submittedName>
</protein>
<gene>
    <name evidence="1" type="ORF">M595_3169</name>
</gene>
<accession>U7QG06</accession>
<evidence type="ECO:0000313" key="2">
    <source>
        <dbReference type="Proteomes" id="UP000017127"/>
    </source>
</evidence>
<reference evidence="1 2" key="1">
    <citation type="journal article" date="2013" name="Front. Microbiol.">
        <title>Comparative genomic analyses of the cyanobacterium, Lyngbya aestuarii BL J, a powerful hydrogen producer.</title>
        <authorList>
            <person name="Kothari A."/>
            <person name="Vaughn M."/>
            <person name="Garcia-Pichel F."/>
        </authorList>
    </citation>
    <scope>NUCLEOTIDE SEQUENCE [LARGE SCALE GENOMIC DNA]</scope>
    <source>
        <strain evidence="1 2">BL J</strain>
    </source>
</reference>
<sequence length="115" mass="13346">MARYTGFFVIATRIDELRLMLIEMLEPCNLELMYETPSSIICREFIGQVPVPKLVTVEVVFDTATSTESETKMTLVIKNEELPLQVNNHCRQMFELISQLIIDNRHWELLESIAL</sequence>
<evidence type="ECO:0000313" key="1">
    <source>
        <dbReference type="EMBL" id="ERT06843.1"/>
    </source>
</evidence>